<dbReference type="InterPro" id="IPR038796">
    <property type="entry name" value="At1g76070-like"/>
</dbReference>
<keyword evidence="5" id="KW-1185">Reference proteome</keyword>
<protein>
    <submittedName>
        <fullName evidence="2 4">Uncharacterized protein</fullName>
    </submittedName>
</protein>
<accession>A0A072UP22</accession>
<dbReference type="Proteomes" id="UP000265566">
    <property type="component" value="Chromosome 5"/>
</dbReference>
<sequence>MEKLFKIKTTFLKFLSKQPPVSLAGYQNPTLSPCRSPTTHVSLFPKEARRKHKRGISFSPKEPTSPKVSCMGEIKSKKKKKKKEKKLHKGIQNVVPNKNVLLWISKGSYEGGRQGGKEKESAIVSVPPTLNSMKKFTSGRGSLCDFDATLSERWHLVWEREVVSHHGKAILYHLINLEH</sequence>
<dbReference type="PANTHER" id="PTHR34779:SF7">
    <property type="entry name" value="DUF3741 DOMAIN-CONTAINING PROTEIN"/>
    <property type="match status" value="1"/>
</dbReference>
<reference evidence="2 5" key="1">
    <citation type="journal article" date="2011" name="Nature">
        <title>The Medicago genome provides insight into the evolution of rhizobial symbioses.</title>
        <authorList>
            <person name="Young N.D."/>
            <person name="Debelle F."/>
            <person name="Oldroyd G.E."/>
            <person name="Geurts R."/>
            <person name="Cannon S.B."/>
            <person name="Udvardi M.K."/>
            <person name="Benedito V.A."/>
            <person name="Mayer K.F."/>
            <person name="Gouzy J."/>
            <person name="Schoof H."/>
            <person name="Van de Peer Y."/>
            <person name="Proost S."/>
            <person name="Cook D.R."/>
            <person name="Meyers B.C."/>
            <person name="Spannagl M."/>
            <person name="Cheung F."/>
            <person name="De Mita S."/>
            <person name="Krishnakumar V."/>
            <person name="Gundlach H."/>
            <person name="Zhou S."/>
            <person name="Mudge J."/>
            <person name="Bharti A.K."/>
            <person name="Murray J.D."/>
            <person name="Naoumkina M.A."/>
            <person name="Rosen B."/>
            <person name="Silverstein K.A."/>
            <person name="Tang H."/>
            <person name="Rombauts S."/>
            <person name="Zhao P.X."/>
            <person name="Zhou P."/>
            <person name="Barbe V."/>
            <person name="Bardou P."/>
            <person name="Bechner M."/>
            <person name="Bellec A."/>
            <person name="Berger A."/>
            <person name="Berges H."/>
            <person name="Bidwell S."/>
            <person name="Bisseling T."/>
            <person name="Choisne N."/>
            <person name="Couloux A."/>
            <person name="Denny R."/>
            <person name="Deshpande S."/>
            <person name="Dai X."/>
            <person name="Doyle J.J."/>
            <person name="Dudez A.M."/>
            <person name="Farmer A.D."/>
            <person name="Fouteau S."/>
            <person name="Franken C."/>
            <person name="Gibelin C."/>
            <person name="Gish J."/>
            <person name="Goldstein S."/>
            <person name="Gonzalez A.J."/>
            <person name="Green P.J."/>
            <person name="Hallab A."/>
            <person name="Hartog M."/>
            <person name="Hua A."/>
            <person name="Humphray S.J."/>
            <person name="Jeong D.H."/>
            <person name="Jing Y."/>
            <person name="Jocker A."/>
            <person name="Kenton S.M."/>
            <person name="Kim D.J."/>
            <person name="Klee K."/>
            <person name="Lai H."/>
            <person name="Lang C."/>
            <person name="Lin S."/>
            <person name="Macmil S.L."/>
            <person name="Magdelenat G."/>
            <person name="Matthews L."/>
            <person name="McCorrison J."/>
            <person name="Monaghan E.L."/>
            <person name="Mun J.H."/>
            <person name="Najar F.Z."/>
            <person name="Nicholson C."/>
            <person name="Noirot C."/>
            <person name="O'Bleness M."/>
            <person name="Paule C.R."/>
            <person name="Poulain J."/>
            <person name="Prion F."/>
            <person name="Qin B."/>
            <person name="Qu C."/>
            <person name="Retzel E.F."/>
            <person name="Riddle C."/>
            <person name="Sallet E."/>
            <person name="Samain S."/>
            <person name="Samson N."/>
            <person name="Sanders I."/>
            <person name="Saurat O."/>
            <person name="Scarpelli C."/>
            <person name="Schiex T."/>
            <person name="Segurens B."/>
            <person name="Severin A.J."/>
            <person name="Sherrier D.J."/>
            <person name="Shi R."/>
            <person name="Sims S."/>
            <person name="Singer S.R."/>
            <person name="Sinharoy S."/>
            <person name="Sterck L."/>
            <person name="Viollet A."/>
            <person name="Wang B.B."/>
            <person name="Wang K."/>
            <person name="Wang M."/>
            <person name="Wang X."/>
            <person name="Warfsmann J."/>
            <person name="Weissenbach J."/>
            <person name="White D.D."/>
            <person name="White J.D."/>
            <person name="Wiley G.B."/>
            <person name="Wincker P."/>
            <person name="Xing Y."/>
            <person name="Yang L."/>
            <person name="Yao Z."/>
            <person name="Ying F."/>
            <person name="Zhai J."/>
            <person name="Zhou L."/>
            <person name="Zuber A."/>
            <person name="Denarie J."/>
            <person name="Dixon R.A."/>
            <person name="May G.D."/>
            <person name="Schwartz D.C."/>
            <person name="Rogers J."/>
            <person name="Quetier F."/>
            <person name="Town C.D."/>
            <person name="Roe B.A."/>
        </authorList>
    </citation>
    <scope>NUCLEOTIDE SEQUENCE [LARGE SCALE GENOMIC DNA]</scope>
    <source>
        <strain evidence="2">A17</strain>
        <strain evidence="4 5">cv. Jemalong A17</strain>
    </source>
</reference>
<organism evidence="2 5">
    <name type="scientific">Medicago truncatula</name>
    <name type="common">Barrel medic</name>
    <name type="synonym">Medicago tribuloides</name>
    <dbReference type="NCBI Taxonomy" id="3880"/>
    <lineage>
        <taxon>Eukaryota</taxon>
        <taxon>Viridiplantae</taxon>
        <taxon>Streptophyta</taxon>
        <taxon>Embryophyta</taxon>
        <taxon>Tracheophyta</taxon>
        <taxon>Spermatophyta</taxon>
        <taxon>Magnoliopsida</taxon>
        <taxon>eudicotyledons</taxon>
        <taxon>Gunneridae</taxon>
        <taxon>Pentapetalae</taxon>
        <taxon>rosids</taxon>
        <taxon>fabids</taxon>
        <taxon>Fabales</taxon>
        <taxon>Fabaceae</taxon>
        <taxon>Papilionoideae</taxon>
        <taxon>50 kb inversion clade</taxon>
        <taxon>NPAAA clade</taxon>
        <taxon>Hologalegina</taxon>
        <taxon>IRL clade</taxon>
        <taxon>Trifolieae</taxon>
        <taxon>Medicago</taxon>
    </lineage>
</organism>
<dbReference type="EMBL" id="PSQE01000005">
    <property type="protein sequence ID" value="RHN54384.1"/>
    <property type="molecule type" value="Genomic_DNA"/>
</dbReference>
<dbReference type="ExpressionAtlas" id="A0A072UP22">
    <property type="expression patterns" value="differential"/>
</dbReference>
<reference evidence="2 5" key="2">
    <citation type="journal article" date="2014" name="BMC Genomics">
        <title>An improved genome release (version Mt4.0) for the model legume Medicago truncatula.</title>
        <authorList>
            <person name="Tang H."/>
            <person name="Krishnakumar V."/>
            <person name="Bidwell S."/>
            <person name="Rosen B."/>
            <person name="Chan A."/>
            <person name="Zhou S."/>
            <person name="Gentzbittel L."/>
            <person name="Childs K.L."/>
            <person name="Yandell M."/>
            <person name="Gundlach H."/>
            <person name="Mayer K.F."/>
            <person name="Schwartz D.C."/>
            <person name="Town C.D."/>
        </authorList>
    </citation>
    <scope>GENOME REANNOTATION</scope>
    <source>
        <strain evidence="2">A17</strain>
        <strain evidence="4 5">cv. Jemalong A17</strain>
    </source>
</reference>
<reference evidence="3" key="4">
    <citation type="journal article" date="2018" name="Nat. Plants">
        <title>Whole-genome landscape of Medicago truncatula symbiotic genes.</title>
        <authorList>
            <person name="Pecrix Y."/>
            <person name="Gamas P."/>
            <person name="Carrere S."/>
        </authorList>
    </citation>
    <scope>NUCLEOTIDE SEQUENCE</scope>
    <source>
        <tissue evidence="3">Leaves</tissue>
    </source>
</reference>
<evidence type="ECO:0000256" key="1">
    <source>
        <dbReference type="SAM" id="MobiDB-lite"/>
    </source>
</evidence>
<reference evidence="4" key="3">
    <citation type="submission" date="2015-04" db="UniProtKB">
        <authorList>
            <consortium name="EnsemblPlants"/>
        </authorList>
    </citation>
    <scope>IDENTIFICATION</scope>
    <source>
        <strain evidence="4">cv. Jemalong A17</strain>
    </source>
</reference>
<dbReference type="EnsemblPlants" id="KEH27600">
    <property type="protein sequence ID" value="KEH27600"/>
    <property type="gene ID" value="MTR_5g023030"/>
</dbReference>
<evidence type="ECO:0000313" key="2">
    <source>
        <dbReference type="EMBL" id="KEH27600.1"/>
    </source>
</evidence>
<dbReference type="OrthoDB" id="1926132at2759"/>
<evidence type="ECO:0000313" key="4">
    <source>
        <dbReference type="EnsemblPlants" id="KEH27600"/>
    </source>
</evidence>
<dbReference type="PaxDb" id="3880-AES95215"/>
<dbReference type="EMBL" id="CM001221">
    <property type="protein sequence ID" value="KEH27600.1"/>
    <property type="molecule type" value="Genomic_DNA"/>
</dbReference>
<evidence type="ECO:0000313" key="3">
    <source>
        <dbReference type="EMBL" id="RHN54384.1"/>
    </source>
</evidence>
<dbReference type="Proteomes" id="UP000002051">
    <property type="component" value="Chromosome 5"/>
</dbReference>
<gene>
    <name evidence="4" type="primary">11420578</name>
    <name evidence="2" type="ordered locus">MTR_5g023030</name>
    <name evidence="3" type="ORF">MtrunA17_Chr5g0406131</name>
</gene>
<dbReference type="STRING" id="3880.A0A072UP22"/>
<dbReference type="PANTHER" id="PTHR34779">
    <property type="entry name" value="OS09G0542900 PROTEIN"/>
    <property type="match status" value="1"/>
</dbReference>
<dbReference type="Gramene" id="rna29408">
    <property type="protein sequence ID" value="RHN54384.1"/>
    <property type="gene ID" value="gene29408"/>
</dbReference>
<feature type="region of interest" description="Disordered" evidence="1">
    <location>
        <begin position="27"/>
        <end position="68"/>
    </location>
</feature>
<proteinExistence type="predicted"/>
<dbReference type="OMA" id="HLVWERE"/>
<dbReference type="AlphaFoldDB" id="A0A072UP22"/>
<feature type="compositionally biased region" description="Polar residues" evidence="1">
    <location>
        <begin position="27"/>
        <end position="41"/>
    </location>
</feature>
<name>A0A072UP22_MEDTR</name>
<evidence type="ECO:0000313" key="5">
    <source>
        <dbReference type="Proteomes" id="UP000002051"/>
    </source>
</evidence>